<reference evidence="3 4" key="1">
    <citation type="submission" date="2021-06" db="EMBL/GenBank/DDBJ databases">
        <authorList>
            <person name="Palmer J.M."/>
        </authorList>
    </citation>
    <scope>NUCLEOTIDE SEQUENCE [LARGE SCALE GENOMIC DNA]</scope>
    <source>
        <strain evidence="3 4">AS_MEX2019</strain>
        <tissue evidence="3">Muscle</tissue>
    </source>
</reference>
<accession>A0ABV0Z0K3</accession>
<evidence type="ECO:0000313" key="4">
    <source>
        <dbReference type="Proteomes" id="UP001469553"/>
    </source>
</evidence>
<dbReference type="EMBL" id="JAHRIP010048395">
    <property type="protein sequence ID" value="MEQ2299712.1"/>
    <property type="molecule type" value="Genomic_DNA"/>
</dbReference>
<name>A0ABV0Z0K3_9TELE</name>
<feature type="chain" id="PRO_5045649852" description="GH18 domain-containing protein" evidence="1">
    <location>
        <begin position="22"/>
        <end position="134"/>
    </location>
</feature>
<dbReference type="PANTHER" id="PTHR11177:SF248">
    <property type="entry name" value="CHITOTRIOSIDASE-1"/>
    <property type="match status" value="1"/>
</dbReference>
<feature type="signal peptide" evidence="1">
    <location>
        <begin position="1"/>
        <end position="21"/>
    </location>
</feature>
<dbReference type="PANTHER" id="PTHR11177">
    <property type="entry name" value="CHITINASE"/>
    <property type="match status" value="1"/>
</dbReference>
<dbReference type="Gene3D" id="3.20.20.80">
    <property type="entry name" value="Glycosidases"/>
    <property type="match status" value="1"/>
</dbReference>
<evidence type="ECO:0000256" key="1">
    <source>
        <dbReference type="SAM" id="SignalP"/>
    </source>
</evidence>
<dbReference type="InterPro" id="IPR050314">
    <property type="entry name" value="Glycosyl_Hydrlase_18"/>
</dbReference>
<protein>
    <recommendedName>
        <fullName evidence="2">GH18 domain-containing protein</fullName>
    </recommendedName>
</protein>
<sequence length="134" mass="15056">MARLTILAGLSLLVCLQTVLSTKLVCYFTNWSQYRPEIGRYTPENVDPNLCTHLIYAFSIISSSNELSAYEWNDVDLYQSFNALKTSSDLPDVFYDDLLQGLNSSLWENTSEGERLMCRHVEGGTRPAGFSGPC</sequence>
<keyword evidence="1" id="KW-0732">Signal</keyword>
<proteinExistence type="predicted"/>
<gene>
    <name evidence="3" type="ORF">AMECASPLE_017947</name>
</gene>
<dbReference type="Proteomes" id="UP001469553">
    <property type="component" value="Unassembled WGS sequence"/>
</dbReference>
<evidence type="ECO:0000313" key="3">
    <source>
        <dbReference type="EMBL" id="MEQ2299712.1"/>
    </source>
</evidence>
<dbReference type="Pfam" id="PF00704">
    <property type="entry name" value="Glyco_hydro_18"/>
    <property type="match status" value="1"/>
</dbReference>
<dbReference type="InterPro" id="IPR001223">
    <property type="entry name" value="Glyco_hydro18_cat"/>
</dbReference>
<dbReference type="PROSITE" id="PS51910">
    <property type="entry name" value="GH18_2"/>
    <property type="match status" value="1"/>
</dbReference>
<feature type="domain" description="GH18" evidence="2">
    <location>
        <begin position="22"/>
        <end position="134"/>
    </location>
</feature>
<comment type="caution">
    <text evidence="3">The sequence shown here is derived from an EMBL/GenBank/DDBJ whole genome shotgun (WGS) entry which is preliminary data.</text>
</comment>
<dbReference type="InterPro" id="IPR017853">
    <property type="entry name" value="GH"/>
</dbReference>
<evidence type="ECO:0000259" key="2">
    <source>
        <dbReference type="PROSITE" id="PS51910"/>
    </source>
</evidence>
<organism evidence="3 4">
    <name type="scientific">Ameca splendens</name>
    <dbReference type="NCBI Taxonomy" id="208324"/>
    <lineage>
        <taxon>Eukaryota</taxon>
        <taxon>Metazoa</taxon>
        <taxon>Chordata</taxon>
        <taxon>Craniata</taxon>
        <taxon>Vertebrata</taxon>
        <taxon>Euteleostomi</taxon>
        <taxon>Actinopterygii</taxon>
        <taxon>Neopterygii</taxon>
        <taxon>Teleostei</taxon>
        <taxon>Neoteleostei</taxon>
        <taxon>Acanthomorphata</taxon>
        <taxon>Ovalentaria</taxon>
        <taxon>Atherinomorphae</taxon>
        <taxon>Cyprinodontiformes</taxon>
        <taxon>Goodeidae</taxon>
        <taxon>Ameca</taxon>
    </lineage>
</organism>
<keyword evidence="4" id="KW-1185">Reference proteome</keyword>
<dbReference type="SUPFAM" id="SSF51445">
    <property type="entry name" value="(Trans)glycosidases"/>
    <property type="match status" value="1"/>
</dbReference>